<proteinExistence type="predicted"/>
<dbReference type="PANTHER" id="PTHR10039:SF15">
    <property type="entry name" value="NACHT DOMAIN-CONTAINING PROTEIN"/>
    <property type="match status" value="1"/>
</dbReference>
<dbReference type="InterPro" id="IPR027417">
    <property type="entry name" value="P-loop_NTPase"/>
</dbReference>
<dbReference type="PANTHER" id="PTHR10039">
    <property type="entry name" value="AMELOGENIN"/>
    <property type="match status" value="1"/>
</dbReference>
<dbReference type="InterPro" id="IPR002110">
    <property type="entry name" value="Ankyrin_rpt"/>
</dbReference>
<evidence type="ECO:0000259" key="3">
    <source>
        <dbReference type="Pfam" id="PF24883"/>
    </source>
</evidence>
<feature type="repeat" description="ANK" evidence="2">
    <location>
        <begin position="566"/>
        <end position="598"/>
    </location>
</feature>
<dbReference type="InterPro" id="IPR036770">
    <property type="entry name" value="Ankyrin_rpt-contain_sf"/>
</dbReference>
<dbReference type="OrthoDB" id="448455at2759"/>
<dbReference type="EMBL" id="JACGCI010000010">
    <property type="protein sequence ID" value="KAF6761414.1"/>
    <property type="molecule type" value="Genomic_DNA"/>
</dbReference>
<keyword evidence="1" id="KW-0677">Repeat</keyword>
<keyword evidence="5" id="KW-1185">Reference proteome</keyword>
<dbReference type="SUPFAM" id="SSF52540">
    <property type="entry name" value="P-loop containing nucleoside triphosphate hydrolases"/>
    <property type="match status" value="1"/>
</dbReference>
<evidence type="ECO:0000256" key="1">
    <source>
        <dbReference type="ARBA" id="ARBA00022737"/>
    </source>
</evidence>
<dbReference type="Pfam" id="PF24883">
    <property type="entry name" value="NPHP3_N"/>
    <property type="match status" value="1"/>
</dbReference>
<evidence type="ECO:0000256" key="2">
    <source>
        <dbReference type="PROSITE-ProRule" id="PRU00023"/>
    </source>
</evidence>
<dbReference type="Pfam" id="PF12796">
    <property type="entry name" value="Ank_2"/>
    <property type="match status" value="2"/>
</dbReference>
<feature type="domain" description="Nephrocystin 3-like N-terminal" evidence="3">
    <location>
        <begin position="85"/>
        <end position="232"/>
    </location>
</feature>
<sequence length="1130" mass="126079">MDADLQVARGHMDVEQPQGGSQFFSGASNITARDIAVHTAGRDMINNIVVNPAPISASIEEVMAWLKGANFRAIYRVSLETRMDDTGNWFIATVEFGEFVRQKGTVVWATGLPGSGKTILASISVEHLEDTFSRRSDVAILYAFLRYSEKPTLLQIIAGLLTQLVSCHNIALAHLLPAYKHAKTHRDELSCSEAVKLLRGSLGLFSETFIVIDGLDEVDDATKDGLLRVLILLDAHILFTCRPLELFKRRYTPQALHILVQAQTKDIEVYVAERIKESATLASILSAHPDVAERFTSLIKEKSNGMFLLARLQMELVLERCANIGSLLKALETLPSGIHDMYRLTMDRISSLSEEKVSVAHRAFIWILRANEDLSPEDLQHALTFSYEKKKFVEDDSVSIPVLFSICCGLVTVEYNDGKRVVRFIHYSTQEFMRGLVFSHLPDPHDLLAVTSVACVETHLEMLTAALKSATQKSAGKNWVSVSDVTQHLPLLHYALHNWGHHAKICDDQRSLSPFIHSFLLKYRTYAISNRSGSLSEVSPGLSLAAAYDLVNLISSRTFPYSPTHGTKTPFHIAAKHGHTAALRALLANYSGVHVKDEVGRTPLHHCVLREAAWEPEVVRQLLNLSSSDTWRAFPTEVVDINAQDDQGYSAFFEACLSPQLAVELHNPGPQAMILRLFTSHPGIDVDLPDPNGDTPFSRTCANWMDSVPHFLMSSIPNLKVDTRNKWGETPFMHACDSLSGTRVKWFLSRNPGGCHFPHQEDDEGNTALERVVAYEGRVTESNRNPHLSLLERRDYRDLGAGDGAAKIVRILSQHESHVRMVRAGHESLPIYQLRTSKPQQSPTVHVRLNDSHRRYEDERTSLMLLANSPAAVKYLVSENENNPDFINAQDRDGRCALMYACFAQDPVDALLSVKILTPCPSLDVHLHDRDGMSALDYAVHSNNYGALKILLQHWSWNPPAIRSAVITAAQKVIIEPEGLGWLLMEERVRDAFSSPGADLMPVDGSPLITALRRRADCKEMLETHEVFRDPIFRLVLGGGRTLAAIRQATIAAVNNPLISIEQLESHFGQKEVKDAFVWDIDVRDPDTILLINCLAWRSGCSALFDDLFGPLKRCEGRHRACVHALIQFN</sequence>
<protein>
    <recommendedName>
        <fullName evidence="3">Nephrocystin 3-like N-terminal domain-containing protein</fullName>
    </recommendedName>
</protein>
<comment type="caution">
    <text evidence="4">The sequence shown here is derived from an EMBL/GenBank/DDBJ whole genome shotgun (WGS) entry which is preliminary data.</text>
</comment>
<evidence type="ECO:0000313" key="4">
    <source>
        <dbReference type="EMBL" id="KAF6761414.1"/>
    </source>
</evidence>
<organism evidence="4 5">
    <name type="scientific">Ephemerocybe angulata</name>
    <dbReference type="NCBI Taxonomy" id="980116"/>
    <lineage>
        <taxon>Eukaryota</taxon>
        <taxon>Fungi</taxon>
        <taxon>Dikarya</taxon>
        <taxon>Basidiomycota</taxon>
        <taxon>Agaricomycotina</taxon>
        <taxon>Agaricomycetes</taxon>
        <taxon>Agaricomycetidae</taxon>
        <taxon>Agaricales</taxon>
        <taxon>Agaricineae</taxon>
        <taxon>Psathyrellaceae</taxon>
        <taxon>Ephemerocybe</taxon>
    </lineage>
</organism>
<dbReference type="Proteomes" id="UP000521943">
    <property type="component" value="Unassembled WGS sequence"/>
</dbReference>
<dbReference type="Gene3D" id="1.25.40.20">
    <property type="entry name" value="Ankyrin repeat-containing domain"/>
    <property type="match status" value="2"/>
</dbReference>
<evidence type="ECO:0000313" key="5">
    <source>
        <dbReference type="Proteomes" id="UP000521943"/>
    </source>
</evidence>
<dbReference type="SUPFAM" id="SSF48403">
    <property type="entry name" value="Ankyrin repeat"/>
    <property type="match status" value="1"/>
</dbReference>
<keyword evidence="2" id="KW-0040">ANK repeat</keyword>
<gene>
    <name evidence="4" type="ORF">DFP72DRAFT_1165834</name>
</gene>
<dbReference type="PROSITE" id="PS50088">
    <property type="entry name" value="ANK_REPEAT"/>
    <property type="match status" value="1"/>
</dbReference>
<dbReference type="AlphaFoldDB" id="A0A8H6IBH3"/>
<reference evidence="4 5" key="1">
    <citation type="submission" date="2020-07" db="EMBL/GenBank/DDBJ databases">
        <title>Comparative genomics of pyrophilous fungi reveals a link between fire events and developmental genes.</title>
        <authorList>
            <consortium name="DOE Joint Genome Institute"/>
            <person name="Steindorff A.S."/>
            <person name="Carver A."/>
            <person name="Calhoun S."/>
            <person name="Stillman K."/>
            <person name="Liu H."/>
            <person name="Lipzen A."/>
            <person name="Pangilinan J."/>
            <person name="Labutti K."/>
            <person name="Bruns T.D."/>
            <person name="Grigoriev I.V."/>
        </authorList>
    </citation>
    <scope>NUCLEOTIDE SEQUENCE [LARGE SCALE GENOMIC DNA]</scope>
    <source>
        <strain evidence="4 5">CBS 144469</strain>
    </source>
</reference>
<dbReference type="SMART" id="SM00248">
    <property type="entry name" value="ANK"/>
    <property type="match status" value="5"/>
</dbReference>
<name>A0A8H6IBH3_9AGAR</name>
<dbReference type="InterPro" id="IPR056884">
    <property type="entry name" value="NPHP3-like_N"/>
</dbReference>
<accession>A0A8H6IBH3</accession>
<dbReference type="Gene3D" id="3.40.50.300">
    <property type="entry name" value="P-loop containing nucleotide triphosphate hydrolases"/>
    <property type="match status" value="1"/>
</dbReference>